<comment type="similarity">
    <text evidence="1">Belongs to the peptidase C1 family.</text>
</comment>
<dbReference type="GO" id="GO:0008234">
    <property type="term" value="F:cysteine-type peptidase activity"/>
    <property type="evidence" value="ECO:0007669"/>
    <property type="project" value="InterPro"/>
</dbReference>
<evidence type="ECO:0000313" key="4">
    <source>
        <dbReference type="Proteomes" id="UP000199438"/>
    </source>
</evidence>
<keyword evidence="4" id="KW-1185">Reference proteome</keyword>
<reference evidence="4" key="1">
    <citation type="submission" date="2016-10" db="EMBL/GenBank/DDBJ databases">
        <authorList>
            <person name="Varghese N."/>
            <person name="Submissions S."/>
        </authorList>
    </citation>
    <scope>NUCLEOTIDE SEQUENCE [LARGE SCALE GENOMIC DNA]</scope>
    <source>
        <strain evidence="4">DSM 24499</strain>
    </source>
</reference>
<organism evidence="3 4">
    <name type="scientific">Zunongwangia mangrovi</name>
    <dbReference type="NCBI Taxonomy" id="1334022"/>
    <lineage>
        <taxon>Bacteria</taxon>
        <taxon>Pseudomonadati</taxon>
        <taxon>Bacteroidota</taxon>
        <taxon>Flavobacteriia</taxon>
        <taxon>Flavobacteriales</taxon>
        <taxon>Flavobacteriaceae</taxon>
        <taxon>Zunongwangia</taxon>
    </lineage>
</organism>
<dbReference type="EMBL" id="FOKV01000003">
    <property type="protein sequence ID" value="SFC22580.1"/>
    <property type="molecule type" value="Genomic_DNA"/>
</dbReference>
<dbReference type="Gene3D" id="3.90.70.10">
    <property type="entry name" value="Cysteine proteinases"/>
    <property type="match status" value="1"/>
</dbReference>
<dbReference type="SMART" id="SM00645">
    <property type="entry name" value="Pept_C1"/>
    <property type="match status" value="1"/>
</dbReference>
<dbReference type="PROSITE" id="PS00639">
    <property type="entry name" value="THIOL_PROTEASE_HIS"/>
    <property type="match status" value="1"/>
</dbReference>
<accession>A0A1I1HNJ1</accession>
<dbReference type="InterPro" id="IPR000668">
    <property type="entry name" value="Peptidase_C1A_C"/>
</dbReference>
<proteinExistence type="inferred from homology"/>
<feature type="domain" description="Peptidase C1A papain C-terminal" evidence="2">
    <location>
        <begin position="51"/>
        <end position="277"/>
    </location>
</feature>
<protein>
    <submittedName>
        <fullName evidence="3">Papain family cysteine protease</fullName>
    </submittedName>
</protein>
<dbReference type="PANTHER" id="PTHR12411">
    <property type="entry name" value="CYSTEINE PROTEASE FAMILY C1-RELATED"/>
    <property type="match status" value="1"/>
</dbReference>
<gene>
    <name evidence="3" type="ORF">SAMN04487907_10323</name>
</gene>
<sequence length="459" mass="51419">MKKIHLIILLGLIGLANVYSQDNNHTGLLFTDKDKYEQIGVASLPFGAGEVPNRIDLSSDLPPVGNQNPQNSCVAWATTYSCLSYYEKGIRNKPYYSNGAINYDNILSPSYVYNQINNGQNKGTYFEDAFRILINEGACTYSSMPFAPNDWISQPNSSQEAEAQKFKIETYRRLNLSDALTSIKAELISKNPVIVASIFDQSYYNSGFNFSGYDYVWNSIGQVNNLMGHAILIVGYDDSKNAFKFVNSWGQNWGNKGYGWISYNIVNQIVQEAYIIKPKYKENDEEEETPEYITTTSNELNNNDINNIGLNFLITNVTHQNNFNSPGVPPNMRQMGFNGTISLPANIGRNVQIVINFYVNNGGVKGMPIGSNNYNYALPNGQAATGTPILNLTPNQTTNTTFWAAIPYSTLNVPRGQYIQTPFGPKYQERISYLFAEPVLFIDNFPMRIGQLIPFTVSL</sequence>
<dbReference type="GO" id="GO:0006508">
    <property type="term" value="P:proteolysis"/>
    <property type="evidence" value="ECO:0007669"/>
    <property type="project" value="UniProtKB-KW"/>
</dbReference>
<evidence type="ECO:0000313" key="3">
    <source>
        <dbReference type="EMBL" id="SFC22580.1"/>
    </source>
</evidence>
<keyword evidence="3" id="KW-0378">Hydrolase</keyword>
<dbReference type="AlphaFoldDB" id="A0A1I1HNJ1"/>
<dbReference type="SUPFAM" id="SSF54001">
    <property type="entry name" value="Cysteine proteinases"/>
    <property type="match status" value="1"/>
</dbReference>
<evidence type="ECO:0000259" key="2">
    <source>
        <dbReference type="SMART" id="SM00645"/>
    </source>
</evidence>
<dbReference type="InterPro" id="IPR038765">
    <property type="entry name" value="Papain-like_cys_pep_sf"/>
</dbReference>
<dbReference type="InterPro" id="IPR025660">
    <property type="entry name" value="Pept_his_AS"/>
</dbReference>
<name>A0A1I1HNJ1_9FLAO</name>
<evidence type="ECO:0000256" key="1">
    <source>
        <dbReference type="ARBA" id="ARBA00008455"/>
    </source>
</evidence>
<dbReference type="Proteomes" id="UP000199438">
    <property type="component" value="Unassembled WGS sequence"/>
</dbReference>
<keyword evidence="3" id="KW-0645">Protease</keyword>
<dbReference type="CDD" id="cd02619">
    <property type="entry name" value="Peptidase_C1"/>
    <property type="match status" value="1"/>
</dbReference>
<dbReference type="STRING" id="1334022.SAMN04487907_10323"/>
<dbReference type="RefSeq" id="WP_092541605.1">
    <property type="nucleotide sequence ID" value="NZ_FOKV01000003.1"/>
</dbReference>
<dbReference type="InterPro" id="IPR013128">
    <property type="entry name" value="Peptidase_C1A"/>
</dbReference>
<dbReference type="OrthoDB" id="3648721at2"/>
<dbReference type="Pfam" id="PF00112">
    <property type="entry name" value="Peptidase_C1"/>
    <property type="match status" value="1"/>
</dbReference>